<dbReference type="InterPro" id="IPR007434">
    <property type="entry name" value="FemAB-like"/>
</dbReference>
<dbReference type="PANTHER" id="PTHR47017:SF1">
    <property type="entry name" value="ACYL-COA"/>
    <property type="match status" value="1"/>
</dbReference>
<organism evidence="1 2">
    <name type="scientific">Thalassotalea nanhaiensis</name>
    <dbReference type="NCBI Taxonomy" id="3065648"/>
    <lineage>
        <taxon>Bacteria</taxon>
        <taxon>Pseudomonadati</taxon>
        <taxon>Pseudomonadota</taxon>
        <taxon>Gammaproteobacteria</taxon>
        <taxon>Alteromonadales</taxon>
        <taxon>Colwelliaceae</taxon>
        <taxon>Thalassotalea</taxon>
    </lineage>
</organism>
<proteinExistence type="predicted"/>
<gene>
    <name evidence="1" type="ORF">RI845_06550</name>
</gene>
<evidence type="ECO:0000313" key="1">
    <source>
        <dbReference type="EMBL" id="WNC69795.1"/>
    </source>
</evidence>
<reference evidence="2" key="1">
    <citation type="submission" date="2023-09" db="EMBL/GenBank/DDBJ databases">
        <authorList>
            <person name="Li S."/>
            <person name="Li X."/>
            <person name="Zhang C."/>
            <person name="Zhao Z."/>
        </authorList>
    </citation>
    <scope>NUCLEOTIDE SEQUENCE [LARGE SCALE GENOMIC DNA]</scope>
    <source>
        <strain evidence="2">SQ345</strain>
    </source>
</reference>
<keyword evidence="2" id="KW-1185">Reference proteome</keyword>
<dbReference type="SUPFAM" id="SSF55729">
    <property type="entry name" value="Acyl-CoA N-acyltransferases (Nat)"/>
    <property type="match status" value="1"/>
</dbReference>
<sequence length="385" mass="44899">MTEFTATFATQISQVNKQHWQAIFHDNYPFYQYPFLHALEQSGAVSSSSGWQPQHLLIHKGNTLIAAMPCYLKKHSYGEYMFDWSWANAYQAHGIAYYPKLLSAIPFTPATGKRIGIHPEFEKFSQSLFALIVKVLTQTLEQVEASNFQCLFLDKATSDSLAKLGLIQRTDVQYHWLNKGYSSFSDFLSWMTARKRKMIKKERQNLVQHKLSFVWCNGKDITKQDWSSFYSCYQQTYLKRSGHQGYLNLTFFSSLSEQCADSTLLLKVINDKQEVVASSLFFKSETHLYGRYWGCMKEHEFLHFEACYYQGIEYCIKHNLQCFDAGAQGEHKLARGFEPVKLYGNYLIPQPNFKQAIADFIEKEQRYHNDYMQSANSYLPFKTDR</sequence>
<accession>A0ABY9TM68</accession>
<dbReference type="RefSeq" id="WP_348388937.1">
    <property type="nucleotide sequence ID" value="NZ_CP134146.1"/>
</dbReference>
<name>A0ABY9TM68_9GAMM</name>
<dbReference type="Gene3D" id="3.40.630.30">
    <property type="match status" value="1"/>
</dbReference>
<dbReference type="PANTHER" id="PTHR47017">
    <property type="entry name" value="ACYL-COA"/>
    <property type="match status" value="1"/>
</dbReference>
<evidence type="ECO:0000313" key="2">
    <source>
        <dbReference type="Proteomes" id="UP001248581"/>
    </source>
</evidence>
<dbReference type="Pfam" id="PF04339">
    <property type="entry name" value="FemAB_like"/>
    <property type="match status" value="1"/>
</dbReference>
<dbReference type="EMBL" id="CP134146">
    <property type="protein sequence ID" value="WNC69795.1"/>
    <property type="molecule type" value="Genomic_DNA"/>
</dbReference>
<dbReference type="Proteomes" id="UP001248581">
    <property type="component" value="Chromosome"/>
</dbReference>
<dbReference type="InterPro" id="IPR016181">
    <property type="entry name" value="Acyl_CoA_acyltransferase"/>
</dbReference>
<protein>
    <submittedName>
        <fullName evidence="1">GNAT family N-acetyltransferase</fullName>
    </submittedName>
</protein>